<name>A0A0B5FUA6_9BACT</name>
<reference evidence="1 2" key="1">
    <citation type="journal article" date="2015" name="Genome Announc.">
        <title>Genomes of Geoalkalibacter ferrihydriticus Z-0531T and Geoalkalibacter subterraneus Red1T, Two Haloalkaliphilic Metal-Reducing Deltaproteobacteria.</title>
        <authorList>
            <person name="Badalamenti J.P."/>
            <person name="Krajmalnik-Brown R."/>
            <person name="Torres C.I."/>
            <person name="Bond D.R."/>
        </authorList>
    </citation>
    <scope>NUCLEOTIDE SEQUENCE [LARGE SCALE GENOMIC DNA]</scope>
    <source>
        <strain evidence="1 2">Red1</strain>
    </source>
</reference>
<protein>
    <recommendedName>
        <fullName evidence="3">Tail fiber protein</fullName>
    </recommendedName>
</protein>
<dbReference type="HOGENOM" id="CLU_952362_0_0_7"/>
<evidence type="ECO:0000313" key="2">
    <source>
        <dbReference type="Proteomes" id="UP000035036"/>
    </source>
</evidence>
<evidence type="ECO:0008006" key="3">
    <source>
        <dbReference type="Google" id="ProtNLM"/>
    </source>
</evidence>
<gene>
    <name evidence="1" type="ORF">GSUB_15990</name>
</gene>
<dbReference type="STRING" id="483547.GSUB_15990"/>
<dbReference type="EMBL" id="CP010311">
    <property type="protein sequence ID" value="AJF07755.1"/>
    <property type="molecule type" value="Genomic_DNA"/>
</dbReference>
<sequence>MANLAEQNTWEPGIYQIETTDPVVGGPNGISNVQGKQLGNRTRYLKDRVDELQALAEGVDTEAQNAIVAAIAQALSISGVNAQSIEHLRKRALAQGTVVLKNKWVISGMVLTKADIRALHLSATGTVGSGVSRAWSDGAVRTLVDDDYHVSVPTNPGTATKTYFAYLVFDGGIYRVNVGETVPDTGLLLYELSIPAGDTTNNLAAVTLTDRRTVQDYNGWVIGTVQDVYVPLPAPMPNAPDYAVDLMVESATDPGAVGQLEIAERQQNGFRIRIRGGADNVRVRWTLLNPAG</sequence>
<dbReference type="Proteomes" id="UP000035036">
    <property type="component" value="Chromosome"/>
</dbReference>
<dbReference type="KEGG" id="gsb:GSUB_15990"/>
<evidence type="ECO:0000313" key="1">
    <source>
        <dbReference type="EMBL" id="AJF07755.1"/>
    </source>
</evidence>
<proteinExistence type="predicted"/>
<keyword evidence="2" id="KW-1185">Reference proteome</keyword>
<dbReference type="RefSeq" id="WP_040201732.1">
    <property type="nucleotide sequence ID" value="NZ_CP010311.1"/>
</dbReference>
<organism evidence="1 2">
    <name type="scientific">Geoalkalibacter subterraneus</name>
    <dbReference type="NCBI Taxonomy" id="483547"/>
    <lineage>
        <taxon>Bacteria</taxon>
        <taxon>Pseudomonadati</taxon>
        <taxon>Thermodesulfobacteriota</taxon>
        <taxon>Desulfuromonadia</taxon>
        <taxon>Desulfuromonadales</taxon>
        <taxon>Geoalkalibacteraceae</taxon>
        <taxon>Geoalkalibacter</taxon>
    </lineage>
</organism>
<dbReference type="OrthoDB" id="9810174at2"/>
<dbReference type="AlphaFoldDB" id="A0A0B5FUA6"/>
<accession>A0A0B5FUA6</accession>